<feature type="transmembrane region" description="Helical" evidence="1">
    <location>
        <begin position="49"/>
        <end position="68"/>
    </location>
</feature>
<keyword evidence="3" id="KW-1185">Reference proteome</keyword>
<keyword evidence="1" id="KW-1133">Transmembrane helix</keyword>
<organism evidence="2 3">
    <name type="scientific">Caenimonas aquaedulcis</name>
    <dbReference type="NCBI Taxonomy" id="2793270"/>
    <lineage>
        <taxon>Bacteria</taxon>
        <taxon>Pseudomonadati</taxon>
        <taxon>Pseudomonadota</taxon>
        <taxon>Betaproteobacteria</taxon>
        <taxon>Burkholderiales</taxon>
        <taxon>Comamonadaceae</taxon>
        <taxon>Caenimonas</taxon>
    </lineage>
</organism>
<comment type="caution">
    <text evidence="2">The sequence shown here is derived from an EMBL/GenBank/DDBJ whole genome shotgun (WGS) entry which is preliminary data.</text>
</comment>
<evidence type="ECO:0008006" key="4">
    <source>
        <dbReference type="Google" id="ProtNLM"/>
    </source>
</evidence>
<sequence length="182" mass="19447">MLYQLLANHPEAIVQIVKQTPTWVWGLFSGLMVLGVTQLRDRTQSLARVSIMPVAMTVFSAWGMVSAFGNSPHFTGVLAAWIVTAAIVGAVVSLGDSGARYDAATRSYALPGSVVPLLLIAGIFLTKYWVGVELAMQPQLVRDASFALPVATLYGVFNGLFAGRAARLWKLAHRASPMTAAA</sequence>
<dbReference type="RefSeq" id="WP_196985630.1">
    <property type="nucleotide sequence ID" value="NZ_JADWYS010000001.1"/>
</dbReference>
<evidence type="ECO:0000313" key="2">
    <source>
        <dbReference type="EMBL" id="MBG9387732.1"/>
    </source>
</evidence>
<evidence type="ECO:0000256" key="1">
    <source>
        <dbReference type="SAM" id="Phobius"/>
    </source>
</evidence>
<dbReference type="Proteomes" id="UP000651050">
    <property type="component" value="Unassembled WGS sequence"/>
</dbReference>
<feature type="transmembrane region" description="Helical" evidence="1">
    <location>
        <begin position="107"/>
        <end position="126"/>
    </location>
</feature>
<feature type="transmembrane region" description="Helical" evidence="1">
    <location>
        <begin position="20"/>
        <end position="37"/>
    </location>
</feature>
<accession>A0A931H399</accession>
<gene>
    <name evidence="2" type="ORF">I5803_06860</name>
</gene>
<feature type="transmembrane region" description="Helical" evidence="1">
    <location>
        <begin position="146"/>
        <end position="166"/>
    </location>
</feature>
<feature type="transmembrane region" description="Helical" evidence="1">
    <location>
        <begin position="74"/>
        <end position="95"/>
    </location>
</feature>
<dbReference type="Pfam" id="PF20327">
    <property type="entry name" value="DUF6622"/>
    <property type="match status" value="1"/>
</dbReference>
<keyword evidence="1" id="KW-0812">Transmembrane</keyword>
<keyword evidence="1" id="KW-0472">Membrane</keyword>
<protein>
    <recommendedName>
        <fullName evidence="4">Transmembrane protein</fullName>
    </recommendedName>
</protein>
<proteinExistence type="predicted"/>
<dbReference type="AlphaFoldDB" id="A0A931H399"/>
<dbReference type="InterPro" id="IPR046730">
    <property type="entry name" value="DUF6622"/>
</dbReference>
<dbReference type="EMBL" id="JADWYS010000001">
    <property type="protein sequence ID" value="MBG9387732.1"/>
    <property type="molecule type" value="Genomic_DNA"/>
</dbReference>
<name>A0A931H399_9BURK</name>
<evidence type="ECO:0000313" key="3">
    <source>
        <dbReference type="Proteomes" id="UP000651050"/>
    </source>
</evidence>
<reference evidence="2" key="1">
    <citation type="submission" date="2020-11" db="EMBL/GenBank/DDBJ databases">
        <title>Bacterial whole genome sequence for Caenimonas sp. DR4.4.</title>
        <authorList>
            <person name="Le V."/>
            <person name="Ko S.-R."/>
            <person name="Ahn C.-Y."/>
            <person name="Oh H.-M."/>
        </authorList>
    </citation>
    <scope>NUCLEOTIDE SEQUENCE</scope>
    <source>
        <strain evidence="2">DR4.4</strain>
    </source>
</reference>